<dbReference type="InterPro" id="IPR045854">
    <property type="entry name" value="NO2/SO3_Rdtase_4Fe4S_sf"/>
</dbReference>
<dbReference type="Pfam" id="PF01077">
    <property type="entry name" value="NIR_SIR"/>
    <property type="match status" value="1"/>
</dbReference>
<sequence>MSGQRKGWCPGALKPMRTGDGLLVRVRLTGGRLSPALAAALAQAAREHGNGLFDLTARANLQLRGVRDETLQPLLDRLSELGVLDDSAAAEQVRNVLASPLAGLDETALIDVSPLVVELERRLTGDERFHALPPKFGFLVDGGGVLPLEGIEADIGLRAVSADAFRLTADVTEVGPVSKGEAVEAALEVAEQFLQTRQPEERRMRDVVRRLPAEARALPTKLGRGRGGVWSARETSTDRAQPSLAPPYPEVPSQADHPPSDLTPFGHLPQLRGGGESHLAGKYDTFFAAAAPFGRLDARQLEGFATLAQAHNLELRLTPWRAILLASNTTPPPELGDNIAALGLVSDPSDPRLAIAACPGSPSCLSGEAPAQVDAARLAPALAPFIQAGASVHVSGCAKGCARRAPASIVLVGEAGRYAVAFEADSKAASSWPAMEVDEIAAFLAKNPQLNSSKSKSHV</sequence>
<evidence type="ECO:0000259" key="9">
    <source>
        <dbReference type="Pfam" id="PF03460"/>
    </source>
</evidence>
<dbReference type="InterPro" id="IPR006067">
    <property type="entry name" value="NO2/SO3_Rdtase_4Fe4S_dom"/>
</dbReference>
<protein>
    <submittedName>
        <fullName evidence="10">Precorrin-3B synthase</fullName>
    </submittedName>
</protein>
<reference evidence="11" key="1">
    <citation type="journal article" date="2019" name="Int. J. Syst. Evol. Microbiol.">
        <title>The Global Catalogue of Microorganisms (GCM) 10K type strain sequencing project: providing services to taxonomists for standard genome sequencing and annotation.</title>
        <authorList>
            <consortium name="The Broad Institute Genomics Platform"/>
            <consortium name="The Broad Institute Genome Sequencing Center for Infectious Disease"/>
            <person name="Wu L."/>
            <person name="Ma J."/>
        </authorList>
    </citation>
    <scope>NUCLEOTIDE SEQUENCE [LARGE SCALE GENOMIC DNA]</scope>
    <source>
        <strain evidence="11">NBRC 101365</strain>
    </source>
</reference>
<evidence type="ECO:0000256" key="3">
    <source>
        <dbReference type="ARBA" id="ARBA00022723"/>
    </source>
</evidence>
<keyword evidence="2" id="KW-0349">Heme</keyword>
<dbReference type="SUPFAM" id="SSF55124">
    <property type="entry name" value="Nitrite/Sulfite reductase N-terminal domain-like"/>
    <property type="match status" value="2"/>
</dbReference>
<keyword evidence="1" id="KW-0004">4Fe-4S</keyword>
<proteinExistence type="predicted"/>
<evidence type="ECO:0000313" key="11">
    <source>
        <dbReference type="Proteomes" id="UP001156882"/>
    </source>
</evidence>
<evidence type="ECO:0000256" key="7">
    <source>
        <dbReference type="SAM" id="MobiDB-lite"/>
    </source>
</evidence>
<dbReference type="Gene3D" id="3.30.413.10">
    <property type="entry name" value="Sulfite Reductase Hemoprotein, domain 1"/>
    <property type="match status" value="2"/>
</dbReference>
<evidence type="ECO:0000256" key="1">
    <source>
        <dbReference type="ARBA" id="ARBA00022485"/>
    </source>
</evidence>
<dbReference type="InterPro" id="IPR012798">
    <property type="entry name" value="Cbl_synth_CobG-like"/>
</dbReference>
<name>A0ABQ6CD93_9HYPH</name>
<gene>
    <name evidence="10" type="ORF">GCM10007874_13500</name>
</gene>
<dbReference type="InterPro" id="IPR051329">
    <property type="entry name" value="NIR_SIR_4Fe-4S"/>
</dbReference>
<evidence type="ECO:0000259" key="8">
    <source>
        <dbReference type="Pfam" id="PF01077"/>
    </source>
</evidence>
<keyword evidence="4" id="KW-0560">Oxidoreductase</keyword>
<dbReference type="PANTHER" id="PTHR32439:SF9">
    <property type="entry name" value="BLR3264 PROTEIN"/>
    <property type="match status" value="1"/>
</dbReference>
<accession>A0ABQ6CD93</accession>
<dbReference type="NCBIfam" id="TIGR02435">
    <property type="entry name" value="CobG"/>
    <property type="match status" value="1"/>
</dbReference>
<dbReference type="Pfam" id="PF03460">
    <property type="entry name" value="NIR_SIR_ferr"/>
    <property type="match status" value="1"/>
</dbReference>
<dbReference type="InterPro" id="IPR036136">
    <property type="entry name" value="Nit/Sulf_reduc_fer-like_dom_sf"/>
</dbReference>
<feature type="domain" description="Nitrite/Sulfite reductase ferredoxin-like" evidence="9">
    <location>
        <begin position="15"/>
        <end position="80"/>
    </location>
</feature>
<dbReference type="SUPFAM" id="SSF56014">
    <property type="entry name" value="Nitrite and sulphite reductase 4Fe-4S domain-like"/>
    <property type="match status" value="2"/>
</dbReference>
<keyword evidence="3" id="KW-0479">Metal-binding</keyword>
<evidence type="ECO:0000256" key="6">
    <source>
        <dbReference type="ARBA" id="ARBA00023014"/>
    </source>
</evidence>
<evidence type="ECO:0000313" key="10">
    <source>
        <dbReference type="EMBL" id="GLS18333.1"/>
    </source>
</evidence>
<feature type="region of interest" description="Disordered" evidence="7">
    <location>
        <begin position="222"/>
        <end position="259"/>
    </location>
</feature>
<keyword evidence="5" id="KW-0408">Iron</keyword>
<dbReference type="Proteomes" id="UP001156882">
    <property type="component" value="Unassembled WGS sequence"/>
</dbReference>
<evidence type="ECO:0000256" key="2">
    <source>
        <dbReference type="ARBA" id="ARBA00022617"/>
    </source>
</evidence>
<keyword evidence="6" id="KW-0411">Iron-sulfur</keyword>
<dbReference type="PANTHER" id="PTHR32439">
    <property type="entry name" value="FERREDOXIN--NITRITE REDUCTASE, CHLOROPLASTIC"/>
    <property type="match status" value="1"/>
</dbReference>
<dbReference type="Gene3D" id="3.90.480.10">
    <property type="entry name" value="Sulfite Reductase Hemoprotein,Domain 2"/>
    <property type="match status" value="1"/>
</dbReference>
<dbReference type="RefSeq" id="WP_284311150.1">
    <property type="nucleotide sequence ID" value="NZ_BSPC01000011.1"/>
</dbReference>
<dbReference type="EMBL" id="BSPC01000011">
    <property type="protein sequence ID" value="GLS18333.1"/>
    <property type="molecule type" value="Genomic_DNA"/>
</dbReference>
<evidence type="ECO:0000256" key="5">
    <source>
        <dbReference type="ARBA" id="ARBA00023004"/>
    </source>
</evidence>
<keyword evidence="11" id="KW-1185">Reference proteome</keyword>
<feature type="domain" description="Nitrite/sulphite reductase 4Fe-4S" evidence="8">
    <location>
        <begin position="91"/>
        <end position="164"/>
    </location>
</feature>
<organism evidence="10 11">
    <name type="scientific">Labrys miyagiensis</name>
    <dbReference type="NCBI Taxonomy" id="346912"/>
    <lineage>
        <taxon>Bacteria</taxon>
        <taxon>Pseudomonadati</taxon>
        <taxon>Pseudomonadota</taxon>
        <taxon>Alphaproteobacteria</taxon>
        <taxon>Hyphomicrobiales</taxon>
        <taxon>Xanthobacteraceae</taxon>
        <taxon>Labrys</taxon>
    </lineage>
</organism>
<comment type="caution">
    <text evidence="10">The sequence shown here is derived from an EMBL/GenBank/DDBJ whole genome shotgun (WGS) entry which is preliminary data.</text>
</comment>
<dbReference type="InterPro" id="IPR005117">
    <property type="entry name" value="NiRdtase/SiRdtase_haem-b_fer"/>
</dbReference>
<evidence type="ECO:0000256" key="4">
    <source>
        <dbReference type="ARBA" id="ARBA00023002"/>
    </source>
</evidence>